<dbReference type="InterPro" id="IPR011990">
    <property type="entry name" value="TPR-like_helical_dom_sf"/>
</dbReference>
<dbReference type="RefSeq" id="XP_034230256.1">
    <property type="nucleotide sequence ID" value="XM_034374365.1"/>
</dbReference>
<accession>A0A6P8XTM4</accession>
<evidence type="ECO:0000313" key="18">
    <source>
        <dbReference type="RefSeq" id="XP_034230253.1"/>
    </source>
</evidence>
<dbReference type="GeneID" id="117639027"/>
<evidence type="ECO:0000313" key="23">
    <source>
        <dbReference type="RefSeq" id="XP_034230259.1"/>
    </source>
</evidence>
<evidence type="ECO:0000313" key="9">
    <source>
        <dbReference type="RefSeq" id="XP_034230243.1"/>
    </source>
</evidence>
<reference evidence="3 4" key="1">
    <citation type="submission" date="2025-04" db="UniProtKB">
        <authorList>
            <consortium name="RefSeq"/>
        </authorList>
    </citation>
    <scope>IDENTIFICATION</scope>
    <source>
        <tissue evidence="3 4">Total insect</tissue>
    </source>
</reference>
<dbReference type="RefSeq" id="XP_034230248.1">
    <property type="nucleotide sequence ID" value="XM_034374357.1"/>
</dbReference>
<dbReference type="PROSITE" id="PS50005">
    <property type="entry name" value="TPR"/>
    <property type="match status" value="1"/>
</dbReference>
<evidence type="ECO:0000313" key="11">
    <source>
        <dbReference type="RefSeq" id="XP_034230245.1"/>
    </source>
</evidence>
<dbReference type="RefSeq" id="XP_034230260.1">
    <property type="nucleotide sequence ID" value="XM_034374369.1"/>
</dbReference>
<dbReference type="InterPro" id="IPR019734">
    <property type="entry name" value="TPR_rpt"/>
</dbReference>
<dbReference type="RefSeq" id="XP_034230245.1">
    <property type="nucleotide sequence ID" value="XM_034374354.1"/>
</dbReference>
<dbReference type="Gene3D" id="1.25.40.10">
    <property type="entry name" value="Tetratricopeptide repeat domain"/>
    <property type="match status" value="1"/>
</dbReference>
<dbReference type="RefSeq" id="XP_034230253.1">
    <property type="nucleotide sequence ID" value="XM_034374362.1"/>
</dbReference>
<dbReference type="RefSeq" id="XP_034230239.1">
    <property type="nucleotide sequence ID" value="XM_034374348.1"/>
</dbReference>
<dbReference type="RefSeq" id="XP_034230237.1">
    <property type="nucleotide sequence ID" value="XM_034374346.1"/>
</dbReference>
<dbReference type="RefSeq" id="XP_034230241.1">
    <property type="nucleotide sequence ID" value="XM_034374350.1"/>
</dbReference>
<dbReference type="AlphaFoldDB" id="A0A6P8XTM4"/>
<dbReference type="RefSeq" id="XP_034230258.1">
    <property type="nucleotide sequence ID" value="XM_034374367.1"/>
</dbReference>
<evidence type="ECO:0000313" key="22">
    <source>
        <dbReference type="RefSeq" id="XP_034230258.1"/>
    </source>
</evidence>
<dbReference type="RefSeq" id="XP_034230252.1">
    <property type="nucleotide sequence ID" value="XM_034374361.1"/>
</dbReference>
<evidence type="ECO:0000313" key="16">
    <source>
        <dbReference type="RefSeq" id="XP_034230251.1"/>
    </source>
</evidence>
<dbReference type="RefSeq" id="XP_034230247.1">
    <property type="nucleotide sequence ID" value="XM_034374356.1"/>
</dbReference>
<evidence type="ECO:0000313" key="12">
    <source>
        <dbReference type="RefSeq" id="XP_034230247.1"/>
    </source>
</evidence>
<sequence length="337" mass="37823">MSVPGVLHVHQFDLKSLECPVTWGTGYAPLEACEDMLDKLCLAPTPWAEVVERYRLAWSFWQNSRLDQARTLLVECFMRLLPDPVFHRHCGIIADHRPALRLVLDSMWAAMSITTLTDNKQVAYLREFIGDVKPLSQLGDDQRAAVCAVRGRLASGGGAEDRKWFREAIRLSPGEGEWRHLLGWVLQDARNYKGTPSAEEISLLRAAYQHRKNPDTVLRLARCVAACGPSQRAEAEALVAEALRLFPNHPRALTNAANTLYMMRDPGPQTAREALELYQRALVAAGERAFIHMKLGSLWSHYGDKKKARRHYKAAARLNPSACNQFATAISDYHAGL</sequence>
<evidence type="ECO:0000313" key="8">
    <source>
        <dbReference type="RefSeq" id="XP_034230242.1"/>
    </source>
</evidence>
<evidence type="ECO:0000313" key="21">
    <source>
        <dbReference type="RefSeq" id="XP_034230256.1"/>
    </source>
</evidence>
<dbReference type="RefSeq" id="XP_034230250.1">
    <property type="nucleotide sequence ID" value="XM_034374359.1"/>
</dbReference>
<evidence type="ECO:0000313" key="2">
    <source>
        <dbReference type="Proteomes" id="UP000515158"/>
    </source>
</evidence>
<gene>
    <name evidence="3 4 5 6 7 8 9 10 11 12 13 14 15 16 17 18 19 20 21 22 23 24" type="primary">LOC117639027</name>
</gene>
<evidence type="ECO:0000313" key="19">
    <source>
        <dbReference type="RefSeq" id="XP_034230254.1"/>
    </source>
</evidence>
<keyword evidence="2" id="KW-1185">Reference proteome</keyword>
<evidence type="ECO:0000313" key="4">
    <source>
        <dbReference type="RefSeq" id="XP_034230238.1"/>
    </source>
</evidence>
<evidence type="ECO:0000313" key="6">
    <source>
        <dbReference type="RefSeq" id="XP_034230240.1"/>
    </source>
</evidence>
<evidence type="ECO:0000313" key="3">
    <source>
        <dbReference type="RefSeq" id="XP_034230237.1"/>
    </source>
</evidence>
<evidence type="ECO:0000313" key="24">
    <source>
        <dbReference type="RefSeq" id="XP_034230260.1"/>
    </source>
</evidence>
<dbReference type="RefSeq" id="XP_034230244.1">
    <property type="nucleotide sequence ID" value="XM_034374353.1"/>
</dbReference>
<evidence type="ECO:0000256" key="1">
    <source>
        <dbReference type="PROSITE-ProRule" id="PRU00339"/>
    </source>
</evidence>
<dbReference type="Proteomes" id="UP000515158">
    <property type="component" value="Unplaced"/>
</dbReference>
<dbReference type="RefSeq" id="XP_034230259.1">
    <property type="nucleotide sequence ID" value="XM_034374368.1"/>
</dbReference>
<dbReference type="OrthoDB" id="8245230at2759"/>
<organism evidence="18">
    <name type="scientific">Thrips palmi</name>
    <name type="common">Melon thrips</name>
    <dbReference type="NCBI Taxonomy" id="161013"/>
    <lineage>
        <taxon>Eukaryota</taxon>
        <taxon>Metazoa</taxon>
        <taxon>Ecdysozoa</taxon>
        <taxon>Arthropoda</taxon>
        <taxon>Hexapoda</taxon>
        <taxon>Insecta</taxon>
        <taxon>Pterygota</taxon>
        <taxon>Neoptera</taxon>
        <taxon>Paraneoptera</taxon>
        <taxon>Thysanoptera</taxon>
        <taxon>Terebrantia</taxon>
        <taxon>Thripoidea</taxon>
        <taxon>Thripidae</taxon>
        <taxon>Thrips</taxon>
    </lineage>
</organism>
<evidence type="ECO:0000313" key="5">
    <source>
        <dbReference type="RefSeq" id="XP_034230239.1"/>
    </source>
</evidence>
<dbReference type="KEGG" id="tpal:117639027"/>
<dbReference type="RefSeq" id="XP_034230238.1">
    <property type="nucleotide sequence ID" value="XM_034374347.1"/>
</dbReference>
<evidence type="ECO:0000313" key="15">
    <source>
        <dbReference type="RefSeq" id="XP_034230250.1"/>
    </source>
</evidence>
<dbReference type="RefSeq" id="XP_034230254.1">
    <property type="nucleotide sequence ID" value="XM_034374363.1"/>
</dbReference>
<dbReference type="RefSeq" id="XP_034230243.1">
    <property type="nucleotide sequence ID" value="XM_034374352.1"/>
</dbReference>
<dbReference type="SUPFAM" id="SSF48452">
    <property type="entry name" value="TPR-like"/>
    <property type="match status" value="1"/>
</dbReference>
<evidence type="ECO:0000313" key="14">
    <source>
        <dbReference type="RefSeq" id="XP_034230249.1"/>
    </source>
</evidence>
<dbReference type="RefSeq" id="XP_034230242.1">
    <property type="nucleotide sequence ID" value="XM_034374351.1"/>
</dbReference>
<evidence type="ECO:0000313" key="17">
    <source>
        <dbReference type="RefSeq" id="XP_034230252.1"/>
    </source>
</evidence>
<keyword evidence="1" id="KW-0802">TPR repeat</keyword>
<protein>
    <submittedName>
        <fullName evidence="3 4">Uncharacterized protein LOC117639027</fullName>
    </submittedName>
</protein>
<name>A0A6P8XTM4_THRPL</name>
<proteinExistence type="predicted"/>
<dbReference type="RefSeq" id="XP_034230240.1">
    <property type="nucleotide sequence ID" value="XM_034374349.1"/>
</dbReference>
<evidence type="ECO:0000313" key="10">
    <source>
        <dbReference type="RefSeq" id="XP_034230244.1"/>
    </source>
</evidence>
<evidence type="ECO:0000313" key="20">
    <source>
        <dbReference type="RefSeq" id="XP_034230255.1"/>
    </source>
</evidence>
<feature type="repeat" description="TPR" evidence="1">
    <location>
        <begin position="289"/>
        <end position="322"/>
    </location>
</feature>
<dbReference type="RefSeq" id="XP_034230251.1">
    <property type="nucleotide sequence ID" value="XM_034374360.1"/>
</dbReference>
<dbReference type="RefSeq" id="XP_034230255.1">
    <property type="nucleotide sequence ID" value="XM_034374364.1"/>
</dbReference>
<dbReference type="RefSeq" id="XP_034230249.1">
    <property type="nucleotide sequence ID" value="XM_034374358.1"/>
</dbReference>
<evidence type="ECO:0000313" key="7">
    <source>
        <dbReference type="RefSeq" id="XP_034230241.1"/>
    </source>
</evidence>
<evidence type="ECO:0000313" key="13">
    <source>
        <dbReference type="RefSeq" id="XP_034230248.1"/>
    </source>
</evidence>